<evidence type="ECO:0000313" key="2">
    <source>
        <dbReference type="EMBL" id="EKM48851.1"/>
    </source>
</evidence>
<dbReference type="RefSeq" id="XP_007402596.1">
    <property type="nucleotide sequence ID" value="XM_007402534.1"/>
</dbReference>
<feature type="compositionally biased region" description="Basic and acidic residues" evidence="1">
    <location>
        <begin position="29"/>
        <end position="59"/>
    </location>
</feature>
<name>K5UHA3_PHACS</name>
<feature type="compositionally biased region" description="Basic and acidic residues" evidence="1">
    <location>
        <begin position="120"/>
        <end position="133"/>
    </location>
</feature>
<reference evidence="2 3" key="1">
    <citation type="journal article" date="2012" name="BMC Genomics">
        <title>Comparative genomics of the white-rot fungi, Phanerochaete carnosa and P. chrysosporium, to elucidate the genetic basis of the distinct wood types they colonize.</title>
        <authorList>
            <person name="Suzuki H."/>
            <person name="MacDonald J."/>
            <person name="Syed K."/>
            <person name="Salamov A."/>
            <person name="Hori C."/>
            <person name="Aerts A."/>
            <person name="Henrissat B."/>
            <person name="Wiebenga A."/>
            <person name="vanKuyk P.A."/>
            <person name="Barry K."/>
            <person name="Lindquist E."/>
            <person name="LaButti K."/>
            <person name="Lapidus A."/>
            <person name="Lucas S."/>
            <person name="Coutinho P."/>
            <person name="Gong Y."/>
            <person name="Samejima M."/>
            <person name="Mahadevan R."/>
            <person name="Abou-Zaid M."/>
            <person name="de Vries R.P."/>
            <person name="Igarashi K."/>
            <person name="Yadav J.S."/>
            <person name="Grigoriev I.V."/>
            <person name="Master E.R."/>
        </authorList>
    </citation>
    <scope>NUCLEOTIDE SEQUENCE [LARGE SCALE GENOMIC DNA]</scope>
    <source>
        <strain evidence="2 3">HHB-10118-sp</strain>
    </source>
</reference>
<gene>
    <name evidence="2" type="ORF">PHACADRAFT_266054</name>
</gene>
<dbReference type="AlphaFoldDB" id="K5UHA3"/>
<dbReference type="HOGENOM" id="CLU_804370_0_0_1"/>
<organism evidence="2 3">
    <name type="scientific">Phanerochaete carnosa (strain HHB-10118-sp)</name>
    <name type="common">White-rot fungus</name>
    <name type="synonym">Peniophora carnosa</name>
    <dbReference type="NCBI Taxonomy" id="650164"/>
    <lineage>
        <taxon>Eukaryota</taxon>
        <taxon>Fungi</taxon>
        <taxon>Dikarya</taxon>
        <taxon>Basidiomycota</taxon>
        <taxon>Agaricomycotina</taxon>
        <taxon>Agaricomycetes</taxon>
        <taxon>Polyporales</taxon>
        <taxon>Phanerochaetaceae</taxon>
        <taxon>Phanerochaete</taxon>
    </lineage>
</organism>
<dbReference type="EMBL" id="JH930689">
    <property type="protein sequence ID" value="EKM48851.1"/>
    <property type="molecule type" value="Genomic_DNA"/>
</dbReference>
<feature type="compositionally biased region" description="Basic and acidic residues" evidence="1">
    <location>
        <begin position="1"/>
        <end position="10"/>
    </location>
</feature>
<protein>
    <submittedName>
        <fullName evidence="2">Uncharacterized protein</fullName>
    </submittedName>
</protein>
<feature type="compositionally biased region" description="Low complexity" evidence="1">
    <location>
        <begin position="143"/>
        <end position="152"/>
    </location>
</feature>
<dbReference type="InParanoid" id="K5UHA3"/>
<feature type="compositionally biased region" description="Low complexity" evidence="1">
    <location>
        <begin position="163"/>
        <end position="172"/>
    </location>
</feature>
<dbReference type="OrthoDB" id="3231532at2759"/>
<dbReference type="KEGG" id="pco:PHACADRAFT_266054"/>
<dbReference type="GeneID" id="18919285"/>
<feature type="compositionally biased region" description="Basic and acidic residues" evidence="1">
    <location>
        <begin position="68"/>
        <end position="84"/>
    </location>
</feature>
<feature type="region of interest" description="Disordered" evidence="1">
    <location>
        <begin position="262"/>
        <end position="311"/>
    </location>
</feature>
<accession>K5UHA3</accession>
<proteinExistence type="predicted"/>
<feature type="compositionally biased region" description="Pro residues" evidence="1">
    <location>
        <begin position="292"/>
        <end position="308"/>
    </location>
</feature>
<dbReference type="Proteomes" id="UP000008370">
    <property type="component" value="Unassembled WGS sequence"/>
</dbReference>
<evidence type="ECO:0000313" key="3">
    <source>
        <dbReference type="Proteomes" id="UP000008370"/>
    </source>
</evidence>
<dbReference type="STRING" id="650164.K5UHA3"/>
<keyword evidence="3" id="KW-1185">Reference proteome</keyword>
<evidence type="ECO:0000256" key="1">
    <source>
        <dbReference type="SAM" id="MobiDB-lite"/>
    </source>
</evidence>
<feature type="region of interest" description="Disordered" evidence="1">
    <location>
        <begin position="1"/>
        <end position="173"/>
    </location>
</feature>
<sequence>MRSKHTETFKLVRTPSGNVQPVGNSFVADGEHWHVVESPKEETSRKSRRERESSDDRDRSSRRKSKRAEREGASEDSDQQRAREQTGSPERGLFHGDGERLSSNPHRYSDDSHKRSSAPDGRRSHRDTQHDVARATQTPITHSSKSYVPSSSPWGANVERRTSTTASTRPSSDFQSVADINTLKATDAWEIERMWKGRSMIYAPNNMHVNGNHRHHISSDSRPTTIMSHDLHRASTIPSVGDAAQTTLSTYGSSHTSFTLATPPHSPQHAASYPRAAPVGTTRQPATFTLPLLPPLSSSPPNPLPEPPRISSYKPVPFPLALGGTGEGTASTKYWNRHASVTVSH</sequence>